<evidence type="ECO:0000256" key="6">
    <source>
        <dbReference type="ARBA" id="ARBA00022692"/>
    </source>
</evidence>
<evidence type="ECO:0000313" key="15">
    <source>
        <dbReference type="EMBL" id="PNF78644.1"/>
    </source>
</evidence>
<keyword evidence="6 13" id="KW-0812">Transmembrane</keyword>
<dbReference type="RefSeq" id="WP_102826999.1">
    <property type="nucleotide sequence ID" value="NZ_CP139348.1"/>
</dbReference>
<name>A0A2N8RW83_STUST</name>
<feature type="transmembrane region" description="Helical" evidence="13">
    <location>
        <begin position="57"/>
        <end position="78"/>
    </location>
</feature>
<dbReference type="SUPFAM" id="SSF103473">
    <property type="entry name" value="MFS general substrate transporter"/>
    <property type="match status" value="1"/>
</dbReference>
<evidence type="ECO:0000256" key="5">
    <source>
        <dbReference type="ARBA" id="ARBA00022597"/>
    </source>
</evidence>
<dbReference type="InterPro" id="IPR036259">
    <property type="entry name" value="MFS_trans_sf"/>
</dbReference>
<dbReference type="InterPro" id="IPR047984">
    <property type="entry name" value="XylE-like"/>
</dbReference>
<feature type="transmembrane region" description="Helical" evidence="13">
    <location>
        <begin position="85"/>
        <end position="103"/>
    </location>
</feature>
<proteinExistence type="inferred from homology"/>
<feature type="transmembrane region" description="Helical" evidence="13">
    <location>
        <begin position="390"/>
        <end position="413"/>
    </location>
</feature>
<organism evidence="15 16">
    <name type="scientific">Stutzerimonas stutzeri</name>
    <name type="common">Pseudomonas stutzeri</name>
    <dbReference type="NCBI Taxonomy" id="316"/>
    <lineage>
        <taxon>Bacteria</taxon>
        <taxon>Pseudomonadati</taxon>
        <taxon>Pseudomonadota</taxon>
        <taxon>Gammaproteobacteria</taxon>
        <taxon>Pseudomonadales</taxon>
        <taxon>Pseudomonadaceae</taxon>
        <taxon>Stutzerimonas</taxon>
    </lineage>
</organism>
<keyword evidence="7 13" id="KW-1133">Transmembrane helix</keyword>
<evidence type="ECO:0000256" key="13">
    <source>
        <dbReference type="SAM" id="Phobius"/>
    </source>
</evidence>
<feature type="domain" description="Major facilitator superfamily (MFS) profile" evidence="14">
    <location>
        <begin position="19"/>
        <end position="451"/>
    </location>
</feature>
<evidence type="ECO:0000256" key="7">
    <source>
        <dbReference type="ARBA" id="ARBA00022989"/>
    </source>
</evidence>
<dbReference type="GO" id="GO:0022857">
    <property type="term" value="F:transmembrane transporter activity"/>
    <property type="evidence" value="ECO:0007669"/>
    <property type="project" value="InterPro"/>
</dbReference>
<feature type="transmembrane region" description="Helical" evidence="13">
    <location>
        <begin position="12"/>
        <end position="37"/>
    </location>
</feature>
<dbReference type="PANTHER" id="PTHR48020">
    <property type="entry name" value="PROTON MYO-INOSITOL COTRANSPORTER"/>
    <property type="match status" value="1"/>
</dbReference>
<keyword evidence="5" id="KW-0762">Sugar transport</keyword>
<dbReference type="Gene3D" id="1.20.1250.20">
    <property type="entry name" value="MFS general substrate transporter like domains"/>
    <property type="match status" value="2"/>
</dbReference>
<feature type="transmembrane region" description="Helical" evidence="13">
    <location>
        <begin position="109"/>
        <end position="131"/>
    </location>
</feature>
<sequence>MSEYHDSTRGHDVAYVLRICAVAALGGILFGYDTAVISGAVDSLKQYFGLTAAETGWAVSNVVIGCIIGALSAGWIAGRLGRKKALVIAALLFTVSALGSALAESFTWFVLYRMIGGLAVGLAATVSPMYMSEVSPKGMRGRALGMQSMAIVFGQVVVFIVNYQIAKGVADQWLVEYGWRWMIGSEVVPCALFCLVVFAIPESPRWQVLVGQDKAALRTLTRISNPEHAQQLLGEIKASLKQDRKTCPGKLELRESGLILILMVGCLLAMIQQVTGVNVMMYYAPMVLKSVTGSTESALYQTIWIGVMQLVGTMIGAYLIDRVGRLALMRVGTIGAIAGLLITSYALYNQQTGYLALFGMLLFMVLYALSWGIGTWVLISEIFPNRMRSLGMSVAVCAMWAANFLVTQTFPMINENAYLLERFHGAFPMWLFAGCCAFGYWFVTRFVPETRGVALEKIEGVMLEKLRPGGRYSNVSKRRPAYQAVRNQR</sequence>
<dbReference type="OrthoDB" id="5368493at2"/>
<dbReference type="PRINTS" id="PR00171">
    <property type="entry name" value="SUGRTRNSPORT"/>
</dbReference>
<feature type="transmembrane region" description="Helical" evidence="13">
    <location>
        <begin position="354"/>
        <end position="378"/>
    </location>
</feature>
<feature type="transmembrane region" description="Helical" evidence="13">
    <location>
        <begin position="143"/>
        <end position="166"/>
    </location>
</feature>
<evidence type="ECO:0000259" key="14">
    <source>
        <dbReference type="PROSITE" id="PS50850"/>
    </source>
</evidence>
<protein>
    <recommendedName>
        <fullName evidence="10">D-xylose-proton symporter</fullName>
    </recommendedName>
    <alternativeName>
        <fullName evidence="11">D-xylose transporter</fullName>
    </alternativeName>
</protein>
<keyword evidence="4" id="KW-1003">Cell membrane</keyword>
<feature type="transmembrane region" description="Helical" evidence="13">
    <location>
        <begin position="425"/>
        <end position="443"/>
    </location>
</feature>
<evidence type="ECO:0000256" key="10">
    <source>
        <dbReference type="ARBA" id="ARBA00070440"/>
    </source>
</evidence>
<evidence type="ECO:0000256" key="4">
    <source>
        <dbReference type="ARBA" id="ARBA00022475"/>
    </source>
</evidence>
<dbReference type="PANTHER" id="PTHR48020:SF12">
    <property type="entry name" value="PROTON MYO-INOSITOL COTRANSPORTER"/>
    <property type="match status" value="1"/>
</dbReference>
<dbReference type="PROSITE" id="PS00217">
    <property type="entry name" value="SUGAR_TRANSPORT_2"/>
    <property type="match status" value="1"/>
</dbReference>
<keyword evidence="3 12" id="KW-0813">Transport</keyword>
<dbReference type="InterPro" id="IPR003663">
    <property type="entry name" value="Sugar/inositol_transpt"/>
</dbReference>
<dbReference type="FunFam" id="1.20.1250.20:FF:000122">
    <property type="entry name" value="D-xylose transporter XylE"/>
    <property type="match status" value="1"/>
</dbReference>
<comment type="caution">
    <text evidence="15">The sequence shown here is derived from an EMBL/GenBank/DDBJ whole genome shotgun (WGS) entry which is preliminary data.</text>
</comment>
<evidence type="ECO:0000256" key="8">
    <source>
        <dbReference type="ARBA" id="ARBA00023136"/>
    </source>
</evidence>
<dbReference type="Proteomes" id="UP000235925">
    <property type="component" value="Unassembled WGS sequence"/>
</dbReference>
<evidence type="ECO:0000256" key="1">
    <source>
        <dbReference type="ARBA" id="ARBA00004651"/>
    </source>
</evidence>
<keyword evidence="8 13" id="KW-0472">Membrane</keyword>
<evidence type="ECO:0000256" key="3">
    <source>
        <dbReference type="ARBA" id="ARBA00022448"/>
    </source>
</evidence>
<evidence type="ECO:0000256" key="12">
    <source>
        <dbReference type="RuleBase" id="RU003346"/>
    </source>
</evidence>
<feature type="transmembrane region" description="Helical" evidence="13">
    <location>
        <begin position="178"/>
        <end position="200"/>
    </location>
</feature>
<dbReference type="InterPro" id="IPR050814">
    <property type="entry name" value="Myo-inositol_Transporter"/>
</dbReference>
<dbReference type="InterPro" id="IPR020846">
    <property type="entry name" value="MFS_dom"/>
</dbReference>
<evidence type="ECO:0000256" key="2">
    <source>
        <dbReference type="ARBA" id="ARBA00010992"/>
    </source>
</evidence>
<comment type="subcellular location">
    <subcellularLocation>
        <location evidence="1">Cell membrane</location>
        <topology evidence="1">Multi-pass membrane protein</topology>
    </subcellularLocation>
</comment>
<feature type="transmembrane region" description="Helical" evidence="13">
    <location>
        <begin position="303"/>
        <end position="320"/>
    </location>
</feature>
<dbReference type="CDD" id="cd17359">
    <property type="entry name" value="MFS_XylE_like"/>
    <property type="match status" value="1"/>
</dbReference>
<dbReference type="AlphaFoldDB" id="A0A2N8RW83"/>
<evidence type="ECO:0000256" key="9">
    <source>
        <dbReference type="ARBA" id="ARBA00050593"/>
    </source>
</evidence>
<evidence type="ECO:0000256" key="11">
    <source>
        <dbReference type="ARBA" id="ARBA00076792"/>
    </source>
</evidence>
<reference evidence="15 16" key="1">
    <citation type="submission" date="2018-01" db="EMBL/GenBank/DDBJ databases">
        <title>Denitrification phenotypes of diverse strains of Pseudomonas stutzeri.</title>
        <authorList>
            <person name="Milligan D.A."/>
            <person name="Bergaust L."/>
            <person name="Bakken L.R."/>
            <person name="Frostegard A."/>
        </authorList>
    </citation>
    <scope>NUCLEOTIDE SEQUENCE [LARGE SCALE GENOMIC DNA]</scope>
    <source>
        <strain evidence="15 16">KC</strain>
    </source>
</reference>
<dbReference type="Pfam" id="PF00083">
    <property type="entry name" value="Sugar_tr"/>
    <property type="match status" value="1"/>
</dbReference>
<dbReference type="EMBL" id="POUN01000009">
    <property type="protein sequence ID" value="PNF78644.1"/>
    <property type="molecule type" value="Genomic_DNA"/>
</dbReference>
<dbReference type="NCBIfam" id="TIGR00879">
    <property type="entry name" value="SP"/>
    <property type="match status" value="1"/>
</dbReference>
<accession>A0A2N8RW83</accession>
<dbReference type="InterPro" id="IPR005829">
    <property type="entry name" value="Sugar_transporter_CS"/>
</dbReference>
<comment type="similarity">
    <text evidence="2 12">Belongs to the major facilitator superfamily. Sugar transporter (TC 2.A.1.1) family.</text>
</comment>
<feature type="transmembrane region" description="Helical" evidence="13">
    <location>
        <begin position="327"/>
        <end position="348"/>
    </location>
</feature>
<gene>
    <name evidence="15" type="ORF">CXK92_21260</name>
</gene>
<feature type="transmembrane region" description="Helical" evidence="13">
    <location>
        <begin position="258"/>
        <end position="283"/>
    </location>
</feature>
<comment type="catalytic activity">
    <reaction evidence="9">
        <text>D-xylose(in) + H(+)(in) = D-xylose(out) + H(+)(out)</text>
        <dbReference type="Rhea" id="RHEA:28959"/>
        <dbReference type="ChEBI" id="CHEBI:15378"/>
        <dbReference type="ChEBI" id="CHEBI:53455"/>
    </reaction>
    <physiologicalReaction direction="right-to-left" evidence="9">
        <dbReference type="Rhea" id="RHEA:28961"/>
    </physiologicalReaction>
</comment>
<dbReference type="GO" id="GO:0005886">
    <property type="term" value="C:plasma membrane"/>
    <property type="evidence" value="ECO:0007669"/>
    <property type="project" value="UniProtKB-SubCell"/>
</dbReference>
<evidence type="ECO:0000313" key="16">
    <source>
        <dbReference type="Proteomes" id="UP000235925"/>
    </source>
</evidence>
<dbReference type="InterPro" id="IPR005828">
    <property type="entry name" value="MFS_sugar_transport-like"/>
</dbReference>
<dbReference type="PROSITE" id="PS50850">
    <property type="entry name" value="MFS"/>
    <property type="match status" value="1"/>
</dbReference>